<reference evidence="3" key="1">
    <citation type="journal article" date="2020" name="Stud. Mycol.">
        <title>101 Dothideomycetes genomes: a test case for predicting lifestyles and emergence of pathogens.</title>
        <authorList>
            <person name="Haridas S."/>
            <person name="Albert R."/>
            <person name="Binder M."/>
            <person name="Bloem J."/>
            <person name="Labutti K."/>
            <person name="Salamov A."/>
            <person name="Andreopoulos B."/>
            <person name="Baker S."/>
            <person name="Barry K."/>
            <person name="Bills G."/>
            <person name="Bluhm B."/>
            <person name="Cannon C."/>
            <person name="Castanera R."/>
            <person name="Culley D."/>
            <person name="Daum C."/>
            <person name="Ezra D."/>
            <person name="Gonzalez J."/>
            <person name="Henrissat B."/>
            <person name="Kuo A."/>
            <person name="Liang C."/>
            <person name="Lipzen A."/>
            <person name="Lutzoni F."/>
            <person name="Magnuson J."/>
            <person name="Mondo S."/>
            <person name="Nolan M."/>
            <person name="Ohm R."/>
            <person name="Pangilinan J."/>
            <person name="Park H.-J."/>
            <person name="Ramirez L."/>
            <person name="Alfaro M."/>
            <person name="Sun H."/>
            <person name="Tritt A."/>
            <person name="Yoshinaga Y."/>
            <person name="Zwiers L.-H."/>
            <person name="Turgeon B."/>
            <person name="Goodwin S."/>
            <person name="Spatafora J."/>
            <person name="Crous P."/>
            <person name="Grigoriev I."/>
        </authorList>
    </citation>
    <scope>NUCLEOTIDE SEQUENCE</scope>
    <source>
        <strain evidence="3">CBS 269.34</strain>
    </source>
</reference>
<feature type="region of interest" description="Disordered" evidence="1">
    <location>
        <begin position="37"/>
        <end position="65"/>
    </location>
</feature>
<accession>A0A6A6R529</accession>
<evidence type="ECO:0000313" key="3">
    <source>
        <dbReference type="EMBL" id="KAF2499444.1"/>
    </source>
</evidence>
<evidence type="ECO:0000259" key="2">
    <source>
        <dbReference type="Pfam" id="PF22740"/>
    </source>
</evidence>
<protein>
    <recommendedName>
        <fullName evidence="2">RapZ C-terminal domain-containing protein</fullName>
    </recommendedName>
</protein>
<dbReference type="AlphaFoldDB" id="A0A6A6R529"/>
<feature type="region of interest" description="Disordered" evidence="1">
    <location>
        <begin position="1"/>
        <end position="21"/>
    </location>
</feature>
<keyword evidence="4" id="KW-1185">Reference proteome</keyword>
<gene>
    <name evidence="3" type="ORF">BU16DRAFT_614872</name>
</gene>
<feature type="domain" description="RapZ C-terminal" evidence="2">
    <location>
        <begin position="140"/>
        <end position="179"/>
    </location>
</feature>
<evidence type="ECO:0000313" key="4">
    <source>
        <dbReference type="Proteomes" id="UP000799750"/>
    </source>
</evidence>
<dbReference type="EMBL" id="MU004184">
    <property type="protein sequence ID" value="KAF2499444.1"/>
    <property type="molecule type" value="Genomic_DNA"/>
</dbReference>
<sequence length="211" mass="23311">MATTSITPPNSTPASGINPTISSPLLIIYSHGRTPPLNPPPDFKFDLRTIPNPPKSVRDAHDGRSKRLRAHLLGDARFTRKLEEVKGEIESAMQGKIDAVSNAPIEAEEEEEEEEEEANDDDDGDSINVESLDEDPDGPVLRVGCNCALGHHRSVAFVEELARQEWPGDWRVQVVHRDVDKKRSSGVRAQQKGQWRVARQGSRHQGGDDGD</sequence>
<feature type="compositionally biased region" description="Basic and acidic residues" evidence="1">
    <location>
        <begin position="56"/>
        <end position="65"/>
    </location>
</feature>
<organism evidence="3 4">
    <name type="scientific">Lophium mytilinum</name>
    <dbReference type="NCBI Taxonomy" id="390894"/>
    <lineage>
        <taxon>Eukaryota</taxon>
        <taxon>Fungi</taxon>
        <taxon>Dikarya</taxon>
        <taxon>Ascomycota</taxon>
        <taxon>Pezizomycotina</taxon>
        <taxon>Dothideomycetes</taxon>
        <taxon>Pleosporomycetidae</taxon>
        <taxon>Mytilinidiales</taxon>
        <taxon>Mytilinidiaceae</taxon>
        <taxon>Lophium</taxon>
    </lineage>
</organism>
<dbReference type="OrthoDB" id="10267139at2759"/>
<name>A0A6A6R529_9PEZI</name>
<feature type="region of interest" description="Disordered" evidence="1">
    <location>
        <begin position="96"/>
        <end position="139"/>
    </location>
</feature>
<dbReference type="Proteomes" id="UP000799750">
    <property type="component" value="Unassembled WGS sequence"/>
</dbReference>
<evidence type="ECO:0000256" key="1">
    <source>
        <dbReference type="SAM" id="MobiDB-lite"/>
    </source>
</evidence>
<feature type="region of interest" description="Disordered" evidence="1">
    <location>
        <begin position="180"/>
        <end position="211"/>
    </location>
</feature>
<proteinExistence type="predicted"/>
<dbReference type="InterPro" id="IPR053931">
    <property type="entry name" value="RapZ_C"/>
</dbReference>
<dbReference type="Pfam" id="PF22740">
    <property type="entry name" value="PapZ_C"/>
    <property type="match status" value="1"/>
</dbReference>
<feature type="compositionally biased region" description="Acidic residues" evidence="1">
    <location>
        <begin position="106"/>
        <end position="137"/>
    </location>
</feature>